<reference evidence="2" key="1">
    <citation type="submission" date="2020-04" db="EMBL/GenBank/DDBJ databases">
        <title>A desert anoxygenic phototrophic bacterium fixes CO2 using RubisCO under aerobic conditions.</title>
        <authorList>
            <person name="Tang K."/>
        </authorList>
    </citation>
    <scope>NUCLEOTIDE SEQUENCE [LARGE SCALE GENOMIC DNA]</scope>
    <source>
        <strain evidence="2">MIMtkB3</strain>
    </source>
</reference>
<evidence type="ECO:0000313" key="3">
    <source>
        <dbReference type="Proteomes" id="UP000501891"/>
    </source>
</evidence>
<accession>A0A858R444</accession>
<gene>
    <name evidence="2" type="ORF">HHL28_02710</name>
</gene>
<feature type="transmembrane region" description="Helical" evidence="1">
    <location>
        <begin position="245"/>
        <end position="265"/>
    </location>
</feature>
<organism evidence="2 3">
    <name type="scientific">Aerophototrophica crusticola</name>
    <dbReference type="NCBI Taxonomy" id="1709002"/>
    <lineage>
        <taxon>Bacteria</taxon>
        <taxon>Pseudomonadati</taxon>
        <taxon>Pseudomonadota</taxon>
        <taxon>Alphaproteobacteria</taxon>
        <taxon>Rhodospirillales</taxon>
        <taxon>Rhodospirillaceae</taxon>
        <taxon>Aerophototrophica</taxon>
    </lineage>
</organism>
<keyword evidence="3" id="KW-1185">Reference proteome</keyword>
<dbReference type="KEGG" id="acru:HHL28_02710"/>
<dbReference type="AlphaFoldDB" id="A0A858R444"/>
<evidence type="ECO:0000256" key="1">
    <source>
        <dbReference type="SAM" id="Phobius"/>
    </source>
</evidence>
<dbReference type="EMBL" id="CP051775">
    <property type="protein sequence ID" value="QJE72157.1"/>
    <property type="molecule type" value="Genomic_DNA"/>
</dbReference>
<keyword evidence="1" id="KW-0812">Transmembrane</keyword>
<protein>
    <submittedName>
        <fullName evidence="2">Uncharacterized protein</fullName>
    </submittedName>
</protein>
<dbReference type="Proteomes" id="UP000501891">
    <property type="component" value="Chromosome"/>
</dbReference>
<proteinExistence type="predicted"/>
<sequence>MAAVGLLALLSHMGTIALAAGLVAVVAGAKLAVRRWGWAVTPRLLPPALVLGASLLVMPLGHLALVGKATFTPGGPAFVFGRLVQDGIAQKFLAEHCPDPAYKLCDYQDQIVPDANEFLWHPDSPFRKVGGWGGADAELSRITKESLKAYPGLHLRTALVATWHQILEVETGDGLDEWQEVTRWIFSGHLPWQNDAFTAAKQQKQQTTQGMFDALNLVHVPVAHLSLLALPFVVAWAARRKRHDVAALALFMLLALLGNAFINGALSNPHDRYQSRVAWLATLAVGMGVAGMGKRDPRLSSVNQTQS</sequence>
<evidence type="ECO:0000313" key="2">
    <source>
        <dbReference type="EMBL" id="QJE72157.1"/>
    </source>
</evidence>
<feature type="transmembrane region" description="Helical" evidence="1">
    <location>
        <begin position="44"/>
        <end position="66"/>
    </location>
</feature>
<name>A0A858R444_9PROT</name>
<keyword evidence="1" id="KW-1133">Transmembrane helix</keyword>
<keyword evidence="1" id="KW-0472">Membrane</keyword>
<feature type="transmembrane region" description="Helical" evidence="1">
    <location>
        <begin position="214"/>
        <end position="239"/>
    </location>
</feature>